<keyword evidence="7" id="KW-1185">Reference proteome</keyword>
<dbReference type="EMBL" id="CP011451">
    <property type="protein sequence ID" value="AKH38750.1"/>
    <property type="molecule type" value="Genomic_DNA"/>
</dbReference>
<dbReference type="PROSITE" id="PS51257">
    <property type="entry name" value="PROKAR_LIPOPROTEIN"/>
    <property type="match status" value="1"/>
</dbReference>
<dbReference type="Proteomes" id="UP000324176">
    <property type="component" value="Unassembled WGS sequence"/>
</dbReference>
<keyword evidence="3" id="KW-0732">Signal</keyword>
<accession>A0A0F7KDZ4</accession>
<dbReference type="GO" id="GO:0016042">
    <property type="term" value="P:lipid catabolic process"/>
    <property type="evidence" value="ECO:0007669"/>
    <property type="project" value="UniProtKB-UniRule"/>
</dbReference>
<dbReference type="GO" id="GO:0016787">
    <property type="term" value="F:hydrolase activity"/>
    <property type="evidence" value="ECO:0007669"/>
    <property type="project" value="UniProtKB-UniRule"/>
</dbReference>
<keyword evidence="2" id="KW-0378">Hydrolase</keyword>
<name>A0A0F7KDZ4_9PROT</name>
<reference evidence="6 8" key="3">
    <citation type="submission" date="2019-07" db="EMBL/GenBank/DDBJ databases">
        <title>Active sludge and wastewater microbial communities from Klosterneuburg, Austria.</title>
        <authorList>
            <person name="Wagner M."/>
        </authorList>
    </citation>
    <scope>NUCLEOTIDE SEQUENCE [LARGE SCALE GENOMIC DNA]</scope>
    <source>
        <strain evidence="6 8">Nm2</strain>
    </source>
</reference>
<organism evidence="5 7">
    <name type="scientific">Nitrosomonas communis</name>
    <dbReference type="NCBI Taxonomy" id="44574"/>
    <lineage>
        <taxon>Bacteria</taxon>
        <taxon>Pseudomonadati</taxon>
        <taxon>Pseudomonadota</taxon>
        <taxon>Betaproteobacteria</taxon>
        <taxon>Nitrosomonadales</taxon>
        <taxon>Nitrosomonadaceae</taxon>
        <taxon>Nitrosomonas</taxon>
    </lineage>
</organism>
<proteinExistence type="predicted"/>
<feature type="domain" description="PNPLA" evidence="4">
    <location>
        <begin position="57"/>
        <end position="305"/>
    </location>
</feature>
<feature type="chain" id="PRO_5033223113" evidence="3">
    <location>
        <begin position="22"/>
        <end position="474"/>
    </location>
</feature>
<dbReference type="OrthoDB" id="8541087at2"/>
<reference evidence="7" key="1">
    <citation type="submission" date="2015-05" db="EMBL/GenBank/DDBJ databases">
        <title>Draft genome of Nitrosomonas communis strain Nm2.</title>
        <authorList>
            <person name="Kozlowski J.A."/>
            <person name="Kits K.D."/>
            <person name="Stein L.Y."/>
        </authorList>
    </citation>
    <scope>NUCLEOTIDE SEQUENCE [LARGE SCALE GENOMIC DNA]</scope>
    <source>
        <strain evidence="7">Nm2</strain>
    </source>
</reference>
<dbReference type="EMBL" id="VNHT01000002">
    <property type="protein sequence ID" value="TYP94270.1"/>
    <property type="molecule type" value="Genomic_DNA"/>
</dbReference>
<feature type="active site" description="Proton acceptor" evidence="2">
    <location>
        <position position="292"/>
    </location>
</feature>
<dbReference type="PROSITE" id="PS51635">
    <property type="entry name" value="PNPLA"/>
    <property type="match status" value="1"/>
</dbReference>
<feature type="short sequence motif" description="DGA/G" evidence="2">
    <location>
        <begin position="292"/>
        <end position="294"/>
    </location>
</feature>
<feature type="signal peptide" evidence="3">
    <location>
        <begin position="1"/>
        <end position="21"/>
    </location>
</feature>
<dbReference type="InterPro" id="IPR016035">
    <property type="entry name" value="Acyl_Trfase/lysoPLipase"/>
</dbReference>
<feature type="active site" description="Nucleophile" evidence="2">
    <location>
        <position position="102"/>
    </location>
</feature>
<evidence type="ECO:0000256" key="3">
    <source>
        <dbReference type="SAM" id="SignalP"/>
    </source>
</evidence>
<dbReference type="Proteomes" id="UP000034156">
    <property type="component" value="Chromosome"/>
</dbReference>
<dbReference type="PATRIC" id="fig|44574.3.peg.3525"/>
<evidence type="ECO:0000259" key="4">
    <source>
        <dbReference type="PROSITE" id="PS51635"/>
    </source>
</evidence>
<dbReference type="InterPro" id="IPR002641">
    <property type="entry name" value="PNPLA_dom"/>
</dbReference>
<gene>
    <name evidence="5" type="ORF">AAW31_14565</name>
    <name evidence="6" type="ORF">BCL69_100240</name>
</gene>
<evidence type="ECO:0000313" key="8">
    <source>
        <dbReference type="Proteomes" id="UP000324176"/>
    </source>
</evidence>
<comment type="caution">
    <text evidence="2">Lacks conserved residue(s) required for the propagation of feature annotation.</text>
</comment>
<reference evidence="5 7" key="2">
    <citation type="journal article" date="2016" name="Genome Announc.">
        <title>Genome Sequence of Nitrosomonas communis Strain Nm2, a Mesophilic Ammonia-Oxidizing Bacterium Isolated from Mediterranean Soil.</title>
        <authorList>
            <person name="Kozlowski J.A."/>
            <person name="Kits K.D."/>
            <person name="Stein L.Y."/>
        </authorList>
    </citation>
    <scope>NUCLEOTIDE SEQUENCE [LARGE SCALE GENOMIC DNA]</scope>
    <source>
        <strain evidence="5 7">Nm2</strain>
    </source>
</reference>
<evidence type="ECO:0000313" key="5">
    <source>
        <dbReference type="EMBL" id="AKH38750.1"/>
    </source>
</evidence>
<evidence type="ECO:0000256" key="1">
    <source>
        <dbReference type="ARBA" id="ARBA00023098"/>
    </source>
</evidence>
<dbReference type="AlphaFoldDB" id="A0A0F7KDZ4"/>
<dbReference type="SUPFAM" id="SSF52151">
    <property type="entry name" value="FabD/lysophospholipase-like"/>
    <property type="match status" value="1"/>
</dbReference>
<keyword evidence="1 2" id="KW-0443">Lipid metabolism</keyword>
<dbReference type="Gene3D" id="3.40.1090.10">
    <property type="entry name" value="Cytosolic phospholipase A2 catalytic domain"/>
    <property type="match status" value="2"/>
</dbReference>
<dbReference type="KEGG" id="nco:AAW31_14565"/>
<keyword evidence="2" id="KW-0442">Lipid degradation</keyword>
<dbReference type="RefSeq" id="WP_046850786.1">
    <property type="nucleotide sequence ID" value="NZ_CP011451.1"/>
</dbReference>
<evidence type="ECO:0000313" key="6">
    <source>
        <dbReference type="EMBL" id="TYP94270.1"/>
    </source>
</evidence>
<evidence type="ECO:0000256" key="2">
    <source>
        <dbReference type="PROSITE-ProRule" id="PRU01161"/>
    </source>
</evidence>
<evidence type="ECO:0000313" key="7">
    <source>
        <dbReference type="Proteomes" id="UP000034156"/>
    </source>
</evidence>
<sequence>MKSVLRLCVGLLLVVGLFACATFPENPKLEKHDPAQGYRFDNLRPDAKNTDSLFVILTFSGGGTRAAAFSYGVMEVLRDTEIIWANQKKRLLDEVDIISSVSGGSFTSAYYALHGDGLFDGSFERKFLNKDIEHDLFMQTLWPIHWLKLAGWSYGRSDLAAEYYDTSIFHGATYADLIKKNTRPFVILNASNMSIGEPFAFIQDQFDLICSDLTKLPIARAVASSSAFPGILTPLTYRNFAGTCDYQEPQWVELASQDHRIAPERAKIAERQRSYYSNNAWEVEKRYVHLIDGGVSDNIGLRGILFALQSGDSPYSLQKRINRQEIQKLLIIVVNAATDPETNRDTKAKVPGLVDTLMTAATIPLDRYSFDTVERARAIAKEYNDAVRTRKACESILQNTCPEAKLPGKDLYAVDIYVSHISLDLIEDPKTRFYFKNLSTTFKLPVDTVKALRSTAAELLQNDPEFNRLREQLK</sequence>
<protein>
    <submittedName>
        <fullName evidence="6">Patatin-like phospholipase</fullName>
    </submittedName>
</protein>
<dbReference type="Pfam" id="PF01734">
    <property type="entry name" value="Patatin"/>
    <property type="match status" value="1"/>
</dbReference>